<accession>A0A915DBK1</accession>
<sequence length="84" mass="9251">MSTGEIKTKNKIGSQTMFLAVSVVFSCFLVLCLSSRLSLSCKMGAVLCLFVLSLVATGVAYHLGYLDVYIEQAKQKINQQQQQQ</sequence>
<keyword evidence="1" id="KW-0812">Transmembrane</keyword>
<dbReference type="Proteomes" id="UP000887574">
    <property type="component" value="Unplaced"/>
</dbReference>
<dbReference type="WBParaSite" id="jg1770">
    <property type="protein sequence ID" value="jg1770"/>
    <property type="gene ID" value="jg1770"/>
</dbReference>
<keyword evidence="1" id="KW-0472">Membrane</keyword>
<name>A0A915DBK1_9BILA</name>
<feature type="transmembrane region" description="Helical" evidence="1">
    <location>
        <begin position="45"/>
        <end position="64"/>
    </location>
</feature>
<keyword evidence="2" id="KW-1185">Reference proteome</keyword>
<reference evidence="3" key="1">
    <citation type="submission" date="2022-11" db="UniProtKB">
        <authorList>
            <consortium name="WormBaseParasite"/>
        </authorList>
    </citation>
    <scope>IDENTIFICATION</scope>
</reference>
<evidence type="ECO:0000313" key="3">
    <source>
        <dbReference type="WBParaSite" id="jg1770"/>
    </source>
</evidence>
<feature type="transmembrane region" description="Helical" evidence="1">
    <location>
        <begin position="12"/>
        <end position="33"/>
    </location>
</feature>
<proteinExistence type="predicted"/>
<evidence type="ECO:0000256" key="1">
    <source>
        <dbReference type="SAM" id="Phobius"/>
    </source>
</evidence>
<dbReference type="AlphaFoldDB" id="A0A915DBK1"/>
<keyword evidence="1" id="KW-1133">Transmembrane helix</keyword>
<dbReference type="PROSITE" id="PS51257">
    <property type="entry name" value="PROKAR_LIPOPROTEIN"/>
    <property type="match status" value="1"/>
</dbReference>
<organism evidence="2 3">
    <name type="scientific">Ditylenchus dipsaci</name>
    <dbReference type="NCBI Taxonomy" id="166011"/>
    <lineage>
        <taxon>Eukaryota</taxon>
        <taxon>Metazoa</taxon>
        <taxon>Ecdysozoa</taxon>
        <taxon>Nematoda</taxon>
        <taxon>Chromadorea</taxon>
        <taxon>Rhabditida</taxon>
        <taxon>Tylenchina</taxon>
        <taxon>Tylenchomorpha</taxon>
        <taxon>Sphaerularioidea</taxon>
        <taxon>Anguinidae</taxon>
        <taxon>Anguininae</taxon>
        <taxon>Ditylenchus</taxon>
    </lineage>
</organism>
<protein>
    <submittedName>
        <fullName evidence="3">Uncharacterized protein</fullName>
    </submittedName>
</protein>
<evidence type="ECO:0000313" key="2">
    <source>
        <dbReference type="Proteomes" id="UP000887574"/>
    </source>
</evidence>